<proteinExistence type="predicted"/>
<protein>
    <recommendedName>
        <fullName evidence="4">Myb-like domain-containing protein</fullName>
    </recommendedName>
</protein>
<feature type="compositionally biased region" description="Acidic residues" evidence="1">
    <location>
        <begin position="180"/>
        <end position="200"/>
    </location>
</feature>
<feature type="region of interest" description="Disordered" evidence="1">
    <location>
        <begin position="70"/>
        <end position="204"/>
    </location>
</feature>
<feature type="compositionally biased region" description="Gly residues" evidence="1">
    <location>
        <begin position="100"/>
        <end position="113"/>
    </location>
</feature>
<dbReference type="EMBL" id="MVGC01000002">
    <property type="protein sequence ID" value="RJE27533.1"/>
    <property type="molecule type" value="Genomic_DNA"/>
</dbReference>
<feature type="compositionally biased region" description="Basic and acidic residues" evidence="1">
    <location>
        <begin position="137"/>
        <end position="146"/>
    </location>
</feature>
<dbReference type="Proteomes" id="UP000266188">
    <property type="component" value="Unassembled WGS sequence"/>
</dbReference>
<gene>
    <name evidence="2" type="ORF">PHISCL_00119</name>
</gene>
<reference evidence="3" key="1">
    <citation type="submission" date="2017-02" db="EMBL/GenBank/DDBJ databases">
        <authorList>
            <person name="Tafer H."/>
            <person name="Lopandic K."/>
        </authorList>
    </citation>
    <scope>NUCLEOTIDE SEQUENCE [LARGE SCALE GENOMIC DNA]</scope>
    <source>
        <strain evidence="3">CBS 366.77</strain>
    </source>
</reference>
<organism evidence="2 3">
    <name type="scientific">Aspergillus sclerotialis</name>
    <dbReference type="NCBI Taxonomy" id="2070753"/>
    <lineage>
        <taxon>Eukaryota</taxon>
        <taxon>Fungi</taxon>
        <taxon>Dikarya</taxon>
        <taxon>Ascomycota</taxon>
        <taxon>Pezizomycotina</taxon>
        <taxon>Eurotiomycetes</taxon>
        <taxon>Eurotiomycetidae</taxon>
        <taxon>Eurotiales</taxon>
        <taxon>Aspergillaceae</taxon>
        <taxon>Aspergillus</taxon>
        <taxon>Aspergillus subgen. Polypaecilum</taxon>
    </lineage>
</organism>
<evidence type="ECO:0008006" key="4">
    <source>
        <dbReference type="Google" id="ProtNLM"/>
    </source>
</evidence>
<name>A0A3A2ZYV8_9EURO</name>
<sequence length="382" mass="41869">MTRVKTAVPHQKRTLVRWNDDLDQHLLLSIQSACNENKVRIPWGKVAETMAQNTTEGSIIQHLSKLRTRRMQAGKPVPPNLRRGNHGRRDTVTPPQRIRGGAGSRGGRGGARGGRMTRSATRNARAAAASDGEYVEASEHSFEHNSNETGPRTRNSRHYYAAKQPRVDPQTVVAQTVSSEDNDHDNADDSEWVDEEDDADNNTGDRLLVPNADFLGYPNDSNGLPTPSVAATGTAQSRVVTLNYGKNRVAAVQAIIGQPTSIAGSSGQQPGIHDSFDENFGNNLGSITDQFTTQGIVGHDTDFDLNFANNFMPSPNPSDFPVHGAVGFHEFMGMPLDNDAMNLNMFLGINEPVGQMSQDQMQQHFEDSTIDPRLLDEYSGFY</sequence>
<feature type="compositionally biased region" description="Low complexity" evidence="1">
    <location>
        <begin position="114"/>
        <end position="130"/>
    </location>
</feature>
<evidence type="ECO:0000256" key="1">
    <source>
        <dbReference type="SAM" id="MobiDB-lite"/>
    </source>
</evidence>
<dbReference type="OrthoDB" id="3903267at2759"/>
<dbReference type="STRING" id="2070753.A0A3A2ZYV8"/>
<evidence type="ECO:0000313" key="2">
    <source>
        <dbReference type="EMBL" id="RJE27533.1"/>
    </source>
</evidence>
<keyword evidence="3" id="KW-1185">Reference proteome</keyword>
<comment type="caution">
    <text evidence="2">The sequence shown here is derived from an EMBL/GenBank/DDBJ whole genome shotgun (WGS) entry which is preliminary data.</text>
</comment>
<dbReference type="AlphaFoldDB" id="A0A3A2ZYV8"/>
<evidence type="ECO:0000313" key="3">
    <source>
        <dbReference type="Proteomes" id="UP000266188"/>
    </source>
</evidence>
<accession>A0A3A2ZYV8</accession>